<feature type="compositionally biased region" description="Pro residues" evidence="1">
    <location>
        <begin position="365"/>
        <end position="374"/>
    </location>
</feature>
<keyword evidence="2" id="KW-1133">Transmembrane helix</keyword>
<protein>
    <submittedName>
        <fullName evidence="3">Uncharacterized protein</fullName>
    </submittedName>
</protein>
<name>A0AAE0ISI3_9PEZI</name>
<dbReference type="EMBL" id="JAUEDM010000001">
    <property type="protein sequence ID" value="KAK3330493.1"/>
    <property type="molecule type" value="Genomic_DNA"/>
</dbReference>
<evidence type="ECO:0000313" key="4">
    <source>
        <dbReference type="Proteomes" id="UP001283341"/>
    </source>
</evidence>
<dbReference type="PANTHER" id="PTHR34883">
    <property type="entry name" value="SERINE-RICH PROTEIN, PUTATIVE-RELATED-RELATED"/>
    <property type="match status" value="1"/>
</dbReference>
<keyword evidence="2" id="KW-0812">Transmembrane</keyword>
<proteinExistence type="predicted"/>
<feature type="compositionally biased region" description="Low complexity" evidence="1">
    <location>
        <begin position="334"/>
        <end position="344"/>
    </location>
</feature>
<evidence type="ECO:0000313" key="3">
    <source>
        <dbReference type="EMBL" id="KAK3330493.1"/>
    </source>
</evidence>
<feature type="compositionally biased region" description="Low complexity" evidence="1">
    <location>
        <begin position="448"/>
        <end position="461"/>
    </location>
</feature>
<keyword evidence="2" id="KW-0472">Membrane</keyword>
<dbReference type="CDD" id="cd12087">
    <property type="entry name" value="TM_EGFR-like"/>
    <property type="match status" value="1"/>
</dbReference>
<dbReference type="InterPro" id="IPR052953">
    <property type="entry name" value="Ser-rich/MCO-related"/>
</dbReference>
<dbReference type="AlphaFoldDB" id="A0AAE0ISI3"/>
<dbReference type="Proteomes" id="UP001283341">
    <property type="component" value="Unassembled WGS sequence"/>
</dbReference>
<reference evidence="3" key="1">
    <citation type="journal article" date="2023" name="Mol. Phylogenet. Evol.">
        <title>Genome-scale phylogeny and comparative genomics of the fungal order Sordariales.</title>
        <authorList>
            <person name="Hensen N."/>
            <person name="Bonometti L."/>
            <person name="Westerberg I."/>
            <person name="Brannstrom I.O."/>
            <person name="Guillou S."/>
            <person name="Cros-Aarteil S."/>
            <person name="Calhoun S."/>
            <person name="Haridas S."/>
            <person name="Kuo A."/>
            <person name="Mondo S."/>
            <person name="Pangilinan J."/>
            <person name="Riley R."/>
            <person name="LaButti K."/>
            <person name="Andreopoulos B."/>
            <person name="Lipzen A."/>
            <person name="Chen C."/>
            <person name="Yan M."/>
            <person name="Daum C."/>
            <person name="Ng V."/>
            <person name="Clum A."/>
            <person name="Steindorff A."/>
            <person name="Ohm R.A."/>
            <person name="Martin F."/>
            <person name="Silar P."/>
            <person name="Natvig D.O."/>
            <person name="Lalanne C."/>
            <person name="Gautier V."/>
            <person name="Ament-Velasquez S.L."/>
            <person name="Kruys A."/>
            <person name="Hutchinson M.I."/>
            <person name="Powell A.J."/>
            <person name="Barry K."/>
            <person name="Miller A.N."/>
            <person name="Grigoriev I.V."/>
            <person name="Debuchy R."/>
            <person name="Gladieux P."/>
            <person name="Hiltunen Thoren M."/>
            <person name="Johannesson H."/>
        </authorList>
    </citation>
    <scope>NUCLEOTIDE SEQUENCE</scope>
    <source>
        <strain evidence="3">CBS 118394</strain>
    </source>
</reference>
<feature type="compositionally biased region" description="Low complexity" evidence="1">
    <location>
        <begin position="264"/>
        <end position="294"/>
    </location>
</feature>
<feature type="region of interest" description="Disordered" evidence="1">
    <location>
        <begin position="334"/>
        <end position="390"/>
    </location>
</feature>
<evidence type="ECO:0000256" key="2">
    <source>
        <dbReference type="SAM" id="Phobius"/>
    </source>
</evidence>
<comment type="caution">
    <text evidence="3">The sequence shown here is derived from an EMBL/GenBank/DDBJ whole genome shotgun (WGS) entry which is preliminary data.</text>
</comment>
<gene>
    <name evidence="3" type="ORF">B0H66DRAFT_598031</name>
</gene>
<organism evidence="3 4">
    <name type="scientific">Apodospora peruviana</name>
    <dbReference type="NCBI Taxonomy" id="516989"/>
    <lineage>
        <taxon>Eukaryota</taxon>
        <taxon>Fungi</taxon>
        <taxon>Dikarya</taxon>
        <taxon>Ascomycota</taxon>
        <taxon>Pezizomycotina</taxon>
        <taxon>Sordariomycetes</taxon>
        <taxon>Sordariomycetidae</taxon>
        <taxon>Sordariales</taxon>
        <taxon>Lasiosphaeriaceae</taxon>
        <taxon>Apodospora</taxon>
    </lineage>
</organism>
<sequence length="474" mass="50275">MAPVLRWNVWIRSFVPTVPGLSGTLSVTIVIAGVFPGPYESSSTPTIALSARELPPGHGGNGSLQEDKLVAAGPRNLYACLDGYVNSRLLSVRRVKYLTLHHPETAQMDTSMSMSMAPSSTANAPASVATHTVLVGYKGYSFSPNQTTAKAGETIEFQFLPTNHSVVRAEYMFPCIPYESTGAGKEGFFSGFYATEDGNGVPKWRYTIANTNPIFFYSSVGNDCNKYGMVGGINVNNTLFEMQYNMALDSPSVGQPSAAHDHMTMTSSSTSFSTTHPSTTSQTSTPTAAAPVQSSSNGLGGGAIAGVVIGAVAGIALIAALFYWYGIIRARQQPPTTSPTVQTSYISPDAKSFDGQSAMFSSPPSGVPSPPLPQPQMGMSPPDQAGGSPLVDEDVIYVPVKRSTIASGNFDHLPAELYNPAIPGHHFNSEGVSWNHNFDPNSDASSITYQQRQQQTTTSVTPPINPNKASELPV</sequence>
<keyword evidence="4" id="KW-1185">Reference proteome</keyword>
<reference evidence="3" key="2">
    <citation type="submission" date="2023-06" db="EMBL/GenBank/DDBJ databases">
        <authorList>
            <consortium name="Lawrence Berkeley National Laboratory"/>
            <person name="Haridas S."/>
            <person name="Hensen N."/>
            <person name="Bonometti L."/>
            <person name="Westerberg I."/>
            <person name="Brannstrom I.O."/>
            <person name="Guillou S."/>
            <person name="Cros-Aarteil S."/>
            <person name="Calhoun S."/>
            <person name="Kuo A."/>
            <person name="Mondo S."/>
            <person name="Pangilinan J."/>
            <person name="Riley R."/>
            <person name="Labutti K."/>
            <person name="Andreopoulos B."/>
            <person name="Lipzen A."/>
            <person name="Chen C."/>
            <person name="Yanf M."/>
            <person name="Daum C."/>
            <person name="Ng V."/>
            <person name="Clum A."/>
            <person name="Steindorff A."/>
            <person name="Ohm R."/>
            <person name="Martin F."/>
            <person name="Silar P."/>
            <person name="Natvig D."/>
            <person name="Lalanne C."/>
            <person name="Gautier V."/>
            <person name="Ament-Velasquez S.L."/>
            <person name="Kruys A."/>
            <person name="Hutchinson M.I."/>
            <person name="Powell A.J."/>
            <person name="Barry K."/>
            <person name="Miller A.N."/>
            <person name="Grigoriev I.V."/>
            <person name="Debuchy R."/>
            <person name="Gladieux P."/>
            <person name="Thoren M.H."/>
            <person name="Johannesson H."/>
        </authorList>
    </citation>
    <scope>NUCLEOTIDE SEQUENCE</scope>
    <source>
        <strain evidence="3">CBS 118394</strain>
    </source>
</reference>
<feature type="transmembrane region" description="Helical" evidence="2">
    <location>
        <begin position="303"/>
        <end position="325"/>
    </location>
</feature>
<dbReference type="InterPro" id="IPR008972">
    <property type="entry name" value="Cupredoxin"/>
</dbReference>
<dbReference type="SUPFAM" id="SSF49503">
    <property type="entry name" value="Cupredoxins"/>
    <property type="match status" value="1"/>
</dbReference>
<feature type="region of interest" description="Disordered" evidence="1">
    <location>
        <begin position="251"/>
        <end position="294"/>
    </location>
</feature>
<feature type="region of interest" description="Disordered" evidence="1">
    <location>
        <begin position="433"/>
        <end position="474"/>
    </location>
</feature>
<accession>A0AAE0ISI3</accession>
<dbReference type="Gene3D" id="2.60.40.420">
    <property type="entry name" value="Cupredoxins - blue copper proteins"/>
    <property type="match status" value="1"/>
</dbReference>
<feature type="compositionally biased region" description="Polar residues" evidence="1">
    <location>
        <begin position="433"/>
        <end position="447"/>
    </location>
</feature>
<dbReference type="PANTHER" id="PTHR34883:SF8">
    <property type="entry name" value="EXTRACELLULAR SERINE-RICH PROTEIN (AFU_ORTHOLOGUE AFUA_6G00670)"/>
    <property type="match status" value="1"/>
</dbReference>
<dbReference type="CDD" id="cd00920">
    <property type="entry name" value="Cupredoxin"/>
    <property type="match status" value="1"/>
</dbReference>
<evidence type="ECO:0000256" key="1">
    <source>
        <dbReference type="SAM" id="MobiDB-lite"/>
    </source>
</evidence>